<evidence type="ECO:0000313" key="3">
    <source>
        <dbReference type="Proteomes" id="UP001551695"/>
    </source>
</evidence>
<comment type="caution">
    <text evidence="2">The sequence shown here is derived from an EMBL/GenBank/DDBJ whole genome shotgun (WGS) entry which is preliminary data.</text>
</comment>
<feature type="region of interest" description="Disordered" evidence="1">
    <location>
        <begin position="158"/>
        <end position="178"/>
    </location>
</feature>
<dbReference type="Proteomes" id="UP001551695">
    <property type="component" value="Unassembled WGS sequence"/>
</dbReference>
<feature type="compositionally biased region" description="Basic and acidic residues" evidence="1">
    <location>
        <begin position="158"/>
        <end position="172"/>
    </location>
</feature>
<protein>
    <submittedName>
        <fullName evidence="2">Uncharacterized protein</fullName>
    </submittedName>
</protein>
<keyword evidence="3" id="KW-1185">Reference proteome</keyword>
<accession>A0ABV3FML6</accession>
<evidence type="ECO:0000256" key="1">
    <source>
        <dbReference type="SAM" id="MobiDB-lite"/>
    </source>
</evidence>
<organism evidence="2 3">
    <name type="scientific">Nocardia aurea</name>
    <dbReference type="NCBI Taxonomy" id="2144174"/>
    <lineage>
        <taxon>Bacteria</taxon>
        <taxon>Bacillati</taxon>
        <taxon>Actinomycetota</taxon>
        <taxon>Actinomycetes</taxon>
        <taxon>Mycobacteriales</taxon>
        <taxon>Nocardiaceae</taxon>
        <taxon>Nocardia</taxon>
    </lineage>
</organism>
<dbReference type="EMBL" id="JBFAKC010000002">
    <property type="protein sequence ID" value="MEV0706646.1"/>
    <property type="molecule type" value="Genomic_DNA"/>
</dbReference>
<gene>
    <name evidence="2" type="ORF">AB0I48_03690</name>
</gene>
<reference evidence="2 3" key="1">
    <citation type="submission" date="2024-06" db="EMBL/GenBank/DDBJ databases">
        <title>The Natural Products Discovery Center: Release of the First 8490 Sequenced Strains for Exploring Actinobacteria Biosynthetic Diversity.</title>
        <authorList>
            <person name="Kalkreuter E."/>
            <person name="Kautsar S.A."/>
            <person name="Yang D."/>
            <person name="Bader C.D."/>
            <person name="Teijaro C.N."/>
            <person name="Fluegel L."/>
            <person name="Davis C.M."/>
            <person name="Simpson J.R."/>
            <person name="Lauterbach L."/>
            <person name="Steele A.D."/>
            <person name="Gui C."/>
            <person name="Meng S."/>
            <person name="Li G."/>
            <person name="Viehrig K."/>
            <person name="Ye F."/>
            <person name="Su P."/>
            <person name="Kiefer A.F."/>
            <person name="Nichols A."/>
            <person name="Cepeda A.J."/>
            <person name="Yan W."/>
            <person name="Fan B."/>
            <person name="Jiang Y."/>
            <person name="Adhikari A."/>
            <person name="Zheng C.-J."/>
            <person name="Schuster L."/>
            <person name="Cowan T.M."/>
            <person name="Smanski M.J."/>
            <person name="Chevrette M.G."/>
            <person name="De Carvalho L.P.S."/>
            <person name="Shen B."/>
        </authorList>
    </citation>
    <scope>NUCLEOTIDE SEQUENCE [LARGE SCALE GENOMIC DNA]</scope>
    <source>
        <strain evidence="2 3">NPDC050403</strain>
    </source>
</reference>
<sequence>MSPHSGPTWKSATLNLLLVAQQSLYLWQRLRLERTRREEPDHLEQTVGSARATLREHIEADAELASHLRTVLDRHAALRVSEVHRPLAGRTLARYRVPLARTVDAFIDARALQVESWNGVENASIRDALSVARGRTIDAANSGRRQISAGASAVARWVEPKADGSESAETVRADTPPS</sequence>
<evidence type="ECO:0000313" key="2">
    <source>
        <dbReference type="EMBL" id="MEV0706646.1"/>
    </source>
</evidence>
<proteinExistence type="predicted"/>
<dbReference type="RefSeq" id="WP_357780020.1">
    <property type="nucleotide sequence ID" value="NZ_JBFAKC010000002.1"/>
</dbReference>
<name>A0ABV3FML6_9NOCA</name>